<evidence type="ECO:0000313" key="1">
    <source>
        <dbReference type="EMBL" id="CAG8735069.1"/>
    </source>
</evidence>
<dbReference type="Proteomes" id="UP000789702">
    <property type="component" value="Unassembled WGS sequence"/>
</dbReference>
<gene>
    <name evidence="1" type="ORF">DHETER_LOCUS13685</name>
</gene>
<organism evidence="1 2">
    <name type="scientific">Dentiscutata heterogama</name>
    <dbReference type="NCBI Taxonomy" id="1316150"/>
    <lineage>
        <taxon>Eukaryota</taxon>
        <taxon>Fungi</taxon>
        <taxon>Fungi incertae sedis</taxon>
        <taxon>Mucoromycota</taxon>
        <taxon>Glomeromycotina</taxon>
        <taxon>Glomeromycetes</taxon>
        <taxon>Diversisporales</taxon>
        <taxon>Gigasporaceae</taxon>
        <taxon>Dentiscutata</taxon>
    </lineage>
</organism>
<feature type="non-terminal residue" evidence="1">
    <location>
        <position position="1"/>
    </location>
</feature>
<feature type="non-terminal residue" evidence="1">
    <location>
        <position position="360"/>
    </location>
</feature>
<keyword evidence="2" id="KW-1185">Reference proteome</keyword>
<evidence type="ECO:0000313" key="2">
    <source>
        <dbReference type="Proteomes" id="UP000789702"/>
    </source>
</evidence>
<proteinExistence type="predicted"/>
<accession>A0ACA9Q2P5</accession>
<reference evidence="1" key="1">
    <citation type="submission" date="2021-06" db="EMBL/GenBank/DDBJ databases">
        <authorList>
            <person name="Kallberg Y."/>
            <person name="Tangrot J."/>
            <person name="Rosling A."/>
        </authorList>
    </citation>
    <scope>NUCLEOTIDE SEQUENCE</scope>
    <source>
        <strain evidence="1">IL203A</strain>
    </source>
</reference>
<dbReference type="EMBL" id="CAJVPU010038534">
    <property type="protein sequence ID" value="CAG8735069.1"/>
    <property type="molecule type" value="Genomic_DNA"/>
</dbReference>
<sequence length="360" mass="41769">NIENNFSQFDIIESSQPAFNEDTINFLKLNHGLIINSQTMNAATNQAFDIKINSNNNNNIGSCNVKIILSKSRQETFLLENNIESSSFRLLPPKLVDIMTKSTNFLSNNSPANDIRLEIKCQKIILNFEKENIQPTEKIRAAVNNALKDQRPYQELIKVFNIYGYILSQKVILGEKLYEMSYNSSHEIFNNDNDKQIDVKESFKIDLSKLDFTLWKNNYGFDATYLMSLYGEAVKKHDVKKWIEMYYKQKDFKTLQIIDQDELFPLYKIFETKTCCEIESILGIKKENKILMTGIIQIIESTKYYPVSFPVRLKSSNYQVFANIVRTNDQKNNAIDIAFVKIHSATRTSFLAIIENFDQI</sequence>
<name>A0ACA9Q2P5_9GLOM</name>
<comment type="caution">
    <text evidence="1">The sequence shown here is derived from an EMBL/GenBank/DDBJ whole genome shotgun (WGS) entry which is preliminary data.</text>
</comment>
<protein>
    <submittedName>
        <fullName evidence="1">12596_t:CDS:1</fullName>
    </submittedName>
</protein>